<dbReference type="AlphaFoldDB" id="A0A9X4XED1"/>
<dbReference type="RefSeq" id="WP_155222940.1">
    <property type="nucleotide sequence ID" value="NZ_JAMQUT010000005.1"/>
</dbReference>
<proteinExistence type="predicted"/>
<dbReference type="GO" id="GO:0003677">
    <property type="term" value="F:DNA binding"/>
    <property type="evidence" value="ECO:0007669"/>
    <property type="project" value="InterPro"/>
</dbReference>
<comment type="caution">
    <text evidence="1">The sequence shown here is derived from an EMBL/GenBank/DDBJ whole genome shotgun (WGS) entry which is preliminary data.</text>
</comment>
<protein>
    <submittedName>
        <fullName evidence="1">DUF739 family protein</fullName>
    </submittedName>
</protein>
<accession>A0A9X4XED1</accession>
<dbReference type="Gene3D" id="1.10.260.40">
    <property type="entry name" value="lambda repressor-like DNA-binding domains"/>
    <property type="match status" value="1"/>
</dbReference>
<dbReference type="InterPro" id="IPR008003">
    <property type="entry name" value="DUF739"/>
</dbReference>
<dbReference type="EMBL" id="WMQE01000021">
    <property type="protein sequence ID" value="MTK21731.1"/>
    <property type="molecule type" value="Genomic_DNA"/>
</dbReference>
<name>A0A9X4XED1_9FIRM</name>
<dbReference type="Pfam" id="PF05339">
    <property type="entry name" value="DUF739"/>
    <property type="match status" value="1"/>
</dbReference>
<dbReference type="Proteomes" id="UP000487649">
    <property type="component" value="Unassembled WGS sequence"/>
</dbReference>
<reference evidence="1 2" key="1">
    <citation type="journal article" date="2019" name="Nat. Med.">
        <title>A library of human gut bacterial isolates paired with longitudinal multiomics data enables mechanistic microbiome research.</title>
        <authorList>
            <person name="Poyet M."/>
            <person name="Groussin M."/>
            <person name="Gibbons S.M."/>
            <person name="Avila-Pacheco J."/>
            <person name="Jiang X."/>
            <person name="Kearney S.M."/>
            <person name="Perrotta A.R."/>
            <person name="Berdy B."/>
            <person name="Zhao S."/>
            <person name="Lieberman T.D."/>
            <person name="Swanson P.K."/>
            <person name="Smith M."/>
            <person name="Roesemann S."/>
            <person name="Alexander J.E."/>
            <person name="Rich S.A."/>
            <person name="Livny J."/>
            <person name="Vlamakis H."/>
            <person name="Clish C."/>
            <person name="Bullock K."/>
            <person name="Deik A."/>
            <person name="Scott J."/>
            <person name="Pierce K.A."/>
            <person name="Xavier R.J."/>
            <person name="Alm E.J."/>
        </authorList>
    </citation>
    <scope>NUCLEOTIDE SEQUENCE [LARGE SCALE GENOMIC DNA]</scope>
    <source>
        <strain evidence="1 2">BIOML-A198</strain>
    </source>
</reference>
<gene>
    <name evidence="1" type="ORF">GMA92_09900</name>
</gene>
<dbReference type="SUPFAM" id="SSF47413">
    <property type="entry name" value="lambda repressor-like DNA-binding domains"/>
    <property type="match status" value="1"/>
</dbReference>
<dbReference type="CDD" id="cd00093">
    <property type="entry name" value="HTH_XRE"/>
    <property type="match status" value="1"/>
</dbReference>
<dbReference type="InterPro" id="IPR001387">
    <property type="entry name" value="Cro/C1-type_HTH"/>
</dbReference>
<organism evidence="1 2">
    <name type="scientific">Turicibacter sanguinis</name>
    <dbReference type="NCBI Taxonomy" id="154288"/>
    <lineage>
        <taxon>Bacteria</taxon>
        <taxon>Bacillati</taxon>
        <taxon>Bacillota</taxon>
        <taxon>Erysipelotrichia</taxon>
        <taxon>Erysipelotrichales</taxon>
        <taxon>Turicibacteraceae</taxon>
        <taxon>Turicibacter</taxon>
    </lineage>
</organism>
<evidence type="ECO:0000313" key="2">
    <source>
        <dbReference type="Proteomes" id="UP000487649"/>
    </source>
</evidence>
<evidence type="ECO:0000313" key="1">
    <source>
        <dbReference type="EMBL" id="MTK21731.1"/>
    </source>
</evidence>
<dbReference type="InterPro" id="IPR010982">
    <property type="entry name" value="Lambda_DNA-bd_dom_sf"/>
</dbReference>
<sequence length="67" mass="7607">MVNTQKLKARLVEYGKTQKDIALALELAPSTVSQKINNIRVMNLQEADTIATMLDIDTHMYGEYFFA</sequence>